<keyword evidence="1" id="KW-0812">Transmembrane</keyword>
<name>A0A0L8V5W4_9BACT</name>
<protein>
    <submittedName>
        <fullName evidence="3">Permease</fullName>
    </submittedName>
</protein>
<proteinExistence type="predicted"/>
<keyword evidence="1" id="KW-0472">Membrane</keyword>
<feature type="transmembrane region" description="Helical" evidence="1">
    <location>
        <begin position="49"/>
        <end position="68"/>
    </location>
</feature>
<evidence type="ECO:0000313" key="4">
    <source>
        <dbReference type="Proteomes" id="UP000036958"/>
    </source>
</evidence>
<dbReference type="PANTHER" id="PTHR22911">
    <property type="entry name" value="ACYL-MALONYL CONDENSING ENZYME-RELATED"/>
    <property type="match status" value="1"/>
</dbReference>
<feature type="transmembrane region" description="Helical" evidence="1">
    <location>
        <begin position="247"/>
        <end position="265"/>
    </location>
</feature>
<dbReference type="PANTHER" id="PTHR22911:SF79">
    <property type="entry name" value="MOBA-LIKE NTP TRANSFERASE DOMAIN-CONTAINING PROTEIN"/>
    <property type="match status" value="1"/>
</dbReference>
<comment type="caution">
    <text evidence="3">The sequence shown here is derived from an EMBL/GenBank/DDBJ whole genome shotgun (WGS) entry which is preliminary data.</text>
</comment>
<dbReference type="GO" id="GO:0016020">
    <property type="term" value="C:membrane"/>
    <property type="evidence" value="ECO:0007669"/>
    <property type="project" value="InterPro"/>
</dbReference>
<evidence type="ECO:0000313" key="3">
    <source>
        <dbReference type="EMBL" id="KOH43880.1"/>
    </source>
</evidence>
<reference evidence="4" key="1">
    <citation type="submission" date="2015-07" db="EMBL/GenBank/DDBJ databases">
        <title>Genome sequencing of Sunxiuqinia dokdonensis strain SK.</title>
        <authorList>
            <person name="Ahn S."/>
            <person name="Kim B.-C."/>
        </authorList>
    </citation>
    <scope>NUCLEOTIDE SEQUENCE [LARGE SCALE GENOMIC DNA]</scope>
    <source>
        <strain evidence="4">SK</strain>
    </source>
</reference>
<feature type="transmembrane region" description="Helical" evidence="1">
    <location>
        <begin position="17"/>
        <end position="37"/>
    </location>
</feature>
<accession>A0A0L8V5W4</accession>
<keyword evidence="1" id="KW-1133">Transmembrane helix</keyword>
<feature type="domain" description="EamA" evidence="2">
    <location>
        <begin position="182"/>
        <end position="319"/>
    </location>
</feature>
<feature type="transmembrane region" description="Helical" evidence="1">
    <location>
        <begin position="74"/>
        <end position="91"/>
    </location>
</feature>
<dbReference type="EMBL" id="LGIA01000176">
    <property type="protein sequence ID" value="KOH43880.1"/>
    <property type="molecule type" value="Genomic_DNA"/>
</dbReference>
<sequence length="334" mass="37598">MDCIPQGSFNYDFIDGIQALISMAFVNCTPQLILTLTCMSELLKNHIKLHFVVFIYGFTAILGKLITLPAAEMVWYRMLIAFGALGLFLKYRKRSIAYPPRAIWQMLGVGLVVAFHWITFFHAVKISNVSVTLGCLASTTLFTSILEPIIVKRRIIWVEVVIGLIIILGLYLIFQFEFRYKWGIITALTSAFLAGLFTVLNKTFITKFNPVAISFYEMGAGFAGITLFLLLSGRFSSGFVAPVPMDWLWLLILGIVCTAYAYMVSIDVMKVLSAYSVVLTINMEPVYGIVMAYFIFKDSEYMSAGFYIGTAVILSAVILYPFILRKLNRRVQVV</sequence>
<evidence type="ECO:0000256" key="1">
    <source>
        <dbReference type="SAM" id="Phobius"/>
    </source>
</evidence>
<evidence type="ECO:0000259" key="2">
    <source>
        <dbReference type="Pfam" id="PF00892"/>
    </source>
</evidence>
<feature type="transmembrane region" description="Helical" evidence="1">
    <location>
        <begin position="272"/>
        <end position="295"/>
    </location>
</feature>
<dbReference type="InterPro" id="IPR037185">
    <property type="entry name" value="EmrE-like"/>
</dbReference>
<dbReference type="AlphaFoldDB" id="A0A0L8V5W4"/>
<dbReference type="Proteomes" id="UP000036958">
    <property type="component" value="Unassembled WGS sequence"/>
</dbReference>
<feature type="transmembrane region" description="Helical" evidence="1">
    <location>
        <begin position="180"/>
        <end position="200"/>
    </location>
</feature>
<feature type="domain" description="EamA" evidence="2">
    <location>
        <begin position="52"/>
        <end position="174"/>
    </location>
</feature>
<keyword evidence="4" id="KW-1185">Reference proteome</keyword>
<dbReference type="SUPFAM" id="SSF103481">
    <property type="entry name" value="Multidrug resistance efflux transporter EmrE"/>
    <property type="match status" value="2"/>
</dbReference>
<gene>
    <name evidence="3" type="ORF">NC99_33760</name>
</gene>
<dbReference type="InterPro" id="IPR000620">
    <property type="entry name" value="EamA_dom"/>
</dbReference>
<feature type="transmembrane region" description="Helical" evidence="1">
    <location>
        <begin position="301"/>
        <end position="323"/>
    </location>
</feature>
<feature type="transmembrane region" description="Helical" evidence="1">
    <location>
        <begin position="103"/>
        <end position="123"/>
    </location>
</feature>
<feature type="transmembrane region" description="Helical" evidence="1">
    <location>
        <begin position="212"/>
        <end position="235"/>
    </location>
</feature>
<organism evidence="3 4">
    <name type="scientific">Sunxiuqinia dokdonensis</name>
    <dbReference type="NCBI Taxonomy" id="1409788"/>
    <lineage>
        <taxon>Bacteria</taxon>
        <taxon>Pseudomonadati</taxon>
        <taxon>Bacteroidota</taxon>
        <taxon>Bacteroidia</taxon>
        <taxon>Marinilabiliales</taxon>
        <taxon>Prolixibacteraceae</taxon>
        <taxon>Sunxiuqinia</taxon>
    </lineage>
</organism>
<feature type="transmembrane region" description="Helical" evidence="1">
    <location>
        <begin position="156"/>
        <end position="174"/>
    </location>
</feature>
<dbReference type="STRING" id="1409788.NC99_33760"/>
<feature type="transmembrane region" description="Helical" evidence="1">
    <location>
        <begin position="129"/>
        <end position="149"/>
    </location>
</feature>
<dbReference type="Pfam" id="PF00892">
    <property type="entry name" value="EamA"/>
    <property type="match status" value="2"/>
</dbReference>